<gene>
    <name evidence="7" type="primary">rpsD</name>
    <name evidence="11" type="ORF">COW24_00040</name>
</gene>
<dbReference type="NCBIfam" id="NF003717">
    <property type="entry name" value="PRK05327.1"/>
    <property type="match status" value="1"/>
</dbReference>
<sequence>MGRYTGPKCKPCRRIGESVCGTQKCAVLRRSFIPGQHGPTSRPRLSEYGTQLREKQKARHLYGVLERQFRNYYEQASRAAGNTGELLLQLLERRLDNAVYRAGFAETRRQARQMVGHGHFNVNGRRVDIPSYKVSIGDVIVLRDKSQKSALFNDSEKDRKTHQAPKWLKVDMTKSTVEVTSLPNQEDFEQNIAINLIVEYYSR</sequence>
<evidence type="ECO:0000256" key="5">
    <source>
        <dbReference type="ARBA" id="ARBA00023274"/>
    </source>
</evidence>
<dbReference type="PROSITE" id="PS00632">
    <property type="entry name" value="RIBOSOMAL_S4"/>
    <property type="match status" value="1"/>
</dbReference>
<keyword evidence="3 7" id="KW-0694">RNA-binding</keyword>
<dbReference type="InterPro" id="IPR005709">
    <property type="entry name" value="Ribosomal_uS4_bac-type"/>
</dbReference>
<evidence type="ECO:0000256" key="3">
    <source>
        <dbReference type="ARBA" id="ARBA00022884"/>
    </source>
</evidence>
<evidence type="ECO:0000256" key="8">
    <source>
        <dbReference type="RuleBase" id="RU003699"/>
    </source>
</evidence>
<dbReference type="Proteomes" id="UP000230292">
    <property type="component" value="Unassembled WGS sequence"/>
</dbReference>
<feature type="domain" description="Small ribosomal subunit protein uS4 N-terminal" evidence="10">
    <location>
        <begin position="3"/>
        <end position="92"/>
    </location>
</feature>
<keyword evidence="4 7" id="KW-0689">Ribosomal protein</keyword>
<dbReference type="CDD" id="cd00165">
    <property type="entry name" value="S4"/>
    <property type="match status" value="1"/>
</dbReference>
<evidence type="ECO:0000256" key="2">
    <source>
        <dbReference type="ARBA" id="ARBA00022730"/>
    </source>
</evidence>
<protein>
    <recommendedName>
        <fullName evidence="6 7">Small ribosomal subunit protein uS4</fullName>
    </recommendedName>
</protein>
<proteinExistence type="inferred from homology"/>
<dbReference type="EMBL" id="PFGC01000001">
    <property type="protein sequence ID" value="PIW37458.1"/>
    <property type="molecule type" value="Genomic_DNA"/>
</dbReference>
<dbReference type="AlphaFoldDB" id="A0A2M7H5E3"/>
<dbReference type="GO" id="GO:0019843">
    <property type="term" value="F:rRNA binding"/>
    <property type="evidence" value="ECO:0007669"/>
    <property type="project" value="UniProtKB-UniRule"/>
</dbReference>
<dbReference type="InterPro" id="IPR001912">
    <property type="entry name" value="Ribosomal_uS4_N"/>
</dbReference>
<dbReference type="Pfam" id="PF00163">
    <property type="entry name" value="Ribosomal_S4"/>
    <property type="match status" value="1"/>
</dbReference>
<organism evidence="11 12">
    <name type="scientific">Candidatus Kerfeldbacteria bacterium CG15_BIG_FIL_POST_REV_8_21_14_020_45_12</name>
    <dbReference type="NCBI Taxonomy" id="2014247"/>
    <lineage>
        <taxon>Bacteria</taxon>
        <taxon>Candidatus Kerfeldiibacteriota</taxon>
    </lineage>
</organism>
<dbReference type="Gene3D" id="1.10.1050.10">
    <property type="entry name" value="Ribosomal Protein S4 Delta 41, Chain A, domain 1"/>
    <property type="match status" value="1"/>
</dbReference>
<comment type="function">
    <text evidence="7">One of the primary rRNA binding proteins, it binds directly to 16S rRNA where it nucleates assembly of the body of the 30S subunit.</text>
</comment>
<comment type="subunit">
    <text evidence="7">Part of the 30S ribosomal subunit. Contacts protein S5. The interaction surface between S4 and S5 is involved in control of translational fidelity.</text>
</comment>
<name>A0A2M7H5E3_9BACT</name>
<dbReference type="GO" id="GO:0003735">
    <property type="term" value="F:structural constituent of ribosome"/>
    <property type="evidence" value="ECO:0007669"/>
    <property type="project" value="InterPro"/>
</dbReference>
<evidence type="ECO:0000259" key="9">
    <source>
        <dbReference type="SMART" id="SM00363"/>
    </source>
</evidence>
<dbReference type="GO" id="GO:0015935">
    <property type="term" value="C:small ribosomal subunit"/>
    <property type="evidence" value="ECO:0007669"/>
    <property type="project" value="InterPro"/>
</dbReference>
<dbReference type="NCBIfam" id="TIGR01017">
    <property type="entry name" value="rpsD_bact"/>
    <property type="match status" value="1"/>
</dbReference>
<dbReference type="GO" id="GO:0042274">
    <property type="term" value="P:ribosomal small subunit biogenesis"/>
    <property type="evidence" value="ECO:0007669"/>
    <property type="project" value="TreeGrafter"/>
</dbReference>
<dbReference type="SUPFAM" id="SSF55174">
    <property type="entry name" value="Alpha-L RNA-binding motif"/>
    <property type="match status" value="1"/>
</dbReference>
<evidence type="ECO:0000256" key="6">
    <source>
        <dbReference type="ARBA" id="ARBA00035254"/>
    </source>
</evidence>
<dbReference type="SMART" id="SM00363">
    <property type="entry name" value="S4"/>
    <property type="match status" value="1"/>
</dbReference>
<dbReference type="InterPro" id="IPR022801">
    <property type="entry name" value="Ribosomal_uS4"/>
</dbReference>
<feature type="domain" description="RNA-binding S4" evidence="9">
    <location>
        <begin position="93"/>
        <end position="156"/>
    </location>
</feature>
<evidence type="ECO:0000313" key="12">
    <source>
        <dbReference type="Proteomes" id="UP000230292"/>
    </source>
</evidence>
<reference evidence="11 12" key="1">
    <citation type="submission" date="2017-09" db="EMBL/GenBank/DDBJ databases">
        <title>Depth-based differentiation of microbial function through sediment-hosted aquifers and enrichment of novel symbionts in the deep terrestrial subsurface.</title>
        <authorList>
            <person name="Probst A.J."/>
            <person name="Ladd B."/>
            <person name="Jarett J.K."/>
            <person name="Geller-Mcgrath D.E."/>
            <person name="Sieber C.M."/>
            <person name="Emerson J.B."/>
            <person name="Anantharaman K."/>
            <person name="Thomas B.C."/>
            <person name="Malmstrom R."/>
            <person name="Stieglmeier M."/>
            <person name="Klingl A."/>
            <person name="Woyke T."/>
            <person name="Ryan C.M."/>
            <person name="Banfield J.F."/>
        </authorList>
    </citation>
    <scope>NUCLEOTIDE SEQUENCE [LARGE SCALE GENOMIC DNA]</scope>
    <source>
        <strain evidence="11">CG15_BIG_FIL_POST_REV_8_21_14_020_45_12</strain>
    </source>
</reference>
<evidence type="ECO:0000256" key="1">
    <source>
        <dbReference type="ARBA" id="ARBA00007465"/>
    </source>
</evidence>
<dbReference type="Gene3D" id="3.10.290.10">
    <property type="entry name" value="RNA-binding S4 domain"/>
    <property type="match status" value="1"/>
</dbReference>
<dbReference type="PROSITE" id="PS50889">
    <property type="entry name" value="S4"/>
    <property type="match status" value="1"/>
</dbReference>
<dbReference type="Pfam" id="PF01479">
    <property type="entry name" value="S4"/>
    <property type="match status" value="1"/>
</dbReference>
<evidence type="ECO:0000256" key="4">
    <source>
        <dbReference type="ARBA" id="ARBA00022980"/>
    </source>
</evidence>
<dbReference type="HAMAP" id="MF_01306_B">
    <property type="entry name" value="Ribosomal_uS4_B"/>
    <property type="match status" value="1"/>
</dbReference>
<comment type="similarity">
    <text evidence="1 7 8">Belongs to the universal ribosomal protein uS4 family.</text>
</comment>
<dbReference type="InterPro" id="IPR002942">
    <property type="entry name" value="S4_RNA-bd"/>
</dbReference>
<comment type="caution">
    <text evidence="11">The sequence shown here is derived from an EMBL/GenBank/DDBJ whole genome shotgun (WGS) entry which is preliminary data.</text>
</comment>
<dbReference type="FunFam" id="1.10.1050.10:FF:000001">
    <property type="entry name" value="30S ribosomal protein S4"/>
    <property type="match status" value="1"/>
</dbReference>
<evidence type="ECO:0000313" key="11">
    <source>
        <dbReference type="EMBL" id="PIW37458.1"/>
    </source>
</evidence>
<evidence type="ECO:0000256" key="7">
    <source>
        <dbReference type="HAMAP-Rule" id="MF_01306"/>
    </source>
</evidence>
<dbReference type="GO" id="GO:0006412">
    <property type="term" value="P:translation"/>
    <property type="evidence" value="ECO:0007669"/>
    <property type="project" value="UniProtKB-UniRule"/>
</dbReference>
<keyword evidence="5 7" id="KW-0687">Ribonucleoprotein</keyword>
<dbReference type="PANTHER" id="PTHR11831">
    <property type="entry name" value="30S 40S RIBOSOMAL PROTEIN"/>
    <property type="match status" value="1"/>
</dbReference>
<dbReference type="FunFam" id="3.10.290.10:FF:000001">
    <property type="entry name" value="30S ribosomal protein S4"/>
    <property type="match status" value="1"/>
</dbReference>
<comment type="function">
    <text evidence="7">With S5 and S12 plays an important role in translational accuracy.</text>
</comment>
<dbReference type="InterPro" id="IPR018079">
    <property type="entry name" value="Ribosomal_uS4_CS"/>
</dbReference>
<accession>A0A2M7H5E3</accession>
<dbReference type="PANTHER" id="PTHR11831:SF4">
    <property type="entry name" value="SMALL RIBOSOMAL SUBUNIT PROTEIN US4M"/>
    <property type="match status" value="1"/>
</dbReference>
<dbReference type="SMART" id="SM01390">
    <property type="entry name" value="Ribosomal_S4"/>
    <property type="match status" value="1"/>
</dbReference>
<evidence type="ECO:0000259" key="10">
    <source>
        <dbReference type="SMART" id="SM01390"/>
    </source>
</evidence>
<keyword evidence="2 7" id="KW-0699">rRNA-binding</keyword>
<dbReference type="InterPro" id="IPR036986">
    <property type="entry name" value="S4_RNA-bd_sf"/>
</dbReference>